<dbReference type="InterPro" id="IPR050649">
    <property type="entry name" value="Paired_Homeobox_TFs"/>
</dbReference>
<dbReference type="PANTHER" id="PTHR24329:SF337">
    <property type="entry name" value="ARISTALESS RELATED HOMEOBOX"/>
    <property type="match status" value="1"/>
</dbReference>
<evidence type="ECO:0000256" key="14">
    <source>
        <dbReference type="SAM" id="MobiDB-lite"/>
    </source>
</evidence>
<evidence type="ECO:0000256" key="6">
    <source>
        <dbReference type="ARBA" id="ARBA00023163"/>
    </source>
</evidence>
<keyword evidence="6" id="KW-0804">Transcription</keyword>
<gene>
    <name evidence="17" type="ORF">ALC53_04190</name>
</gene>
<evidence type="ECO:0000256" key="13">
    <source>
        <dbReference type="RuleBase" id="RU000682"/>
    </source>
</evidence>
<name>A0A195BM75_9HYME</name>
<feature type="compositionally biased region" description="Gly residues" evidence="14">
    <location>
        <begin position="226"/>
        <end position="235"/>
    </location>
</feature>
<feature type="region of interest" description="Disordered" evidence="14">
    <location>
        <begin position="350"/>
        <end position="494"/>
    </location>
</feature>
<dbReference type="EMBL" id="KQ976444">
    <property type="protein sequence ID" value="KYM86223.1"/>
    <property type="molecule type" value="Genomic_DNA"/>
</dbReference>
<feature type="DNA-binding region" description="Homeobox" evidence="12">
    <location>
        <begin position="295"/>
        <end position="354"/>
    </location>
</feature>
<dbReference type="InterPro" id="IPR001356">
    <property type="entry name" value="HD"/>
</dbReference>
<comment type="subcellular location">
    <subcellularLocation>
        <location evidence="1 12 13">Nucleus</location>
    </subcellularLocation>
</comment>
<dbReference type="CDD" id="cd00086">
    <property type="entry name" value="homeodomain"/>
    <property type="match status" value="1"/>
</dbReference>
<protein>
    <recommendedName>
        <fullName evidence="10">Dorsal root ganglia homeobox protein</fullName>
    </recommendedName>
    <alternativeName>
        <fullName evidence="11">Paired-related homeobox protein-like 1</fullName>
    </alternativeName>
</protein>
<dbReference type="SUPFAM" id="SSF46689">
    <property type="entry name" value="Homeodomain-like"/>
    <property type="match status" value="1"/>
</dbReference>
<dbReference type="Pfam" id="PF00046">
    <property type="entry name" value="Homeodomain"/>
    <property type="match status" value="1"/>
</dbReference>
<feature type="compositionally biased region" description="Low complexity" evidence="14">
    <location>
        <begin position="199"/>
        <end position="225"/>
    </location>
</feature>
<dbReference type="GO" id="GO:0000981">
    <property type="term" value="F:DNA-binding transcription factor activity, RNA polymerase II-specific"/>
    <property type="evidence" value="ECO:0007669"/>
    <property type="project" value="InterPro"/>
</dbReference>
<sequence>VSKISLDSSIPEYLVACRSSIFRVRGMEEGRGKSRARRKANYRIIAFNCDSRYLRNGAAVEARDCRRVPNYWMLTSPATSMSKRQFCIDKCGRASYNELVTNPTMCANVEVYSVEVHLNVYAEKGEKADCILRVVFAGGQTAETRIARILLSLAAITFDTRHAAVIALGQAERREREEIMKSTDTDVWLQIGAVHAHQPNNNHHQHQQQQQQQQQQPSSQPQVPGAGAGGAGGPGGGVARAGGMFCYHCPPGLPAPRLPPSLEYPFAPTHPYTSYSAYHPALHGVGEDSFVRRKQRRNRTTFTLQQLEELESAFAQTHYPDVFTREDLAMKINLTEARVQVWFQNRRAKWRKSERLKEEQRKREGGNSGGGGNGGGGNGGGGNVESSALAATSSSAGPSPTGNDPEGTTTSSSAADTEDAVAEGAGGGGGGGGSRSPSTTSASVSPRPQPSQPSLGGVSTPPPTPIRAPPPPPNTVGGLGPPAESTTGIGAGFRPVEPPTSLFFSPHLAAQFSPPLFGNKVVSSASTSLTSTTPSLWTTSDQHRPGSLQEMLSWSPTGWPGSICGCCKPGTGGTGTTDLHRSNSLAELRRKAQEHSTASALLGGLAGFPGGLPLPLPLPLLPPLLGLSRRPEHHHHHHLPGVVHQIQPTTKEDP</sequence>
<keyword evidence="5 12" id="KW-0371">Homeobox</keyword>
<feature type="domain" description="OAR" evidence="16">
    <location>
        <begin position="583"/>
        <end position="596"/>
    </location>
</feature>
<evidence type="ECO:0000256" key="2">
    <source>
        <dbReference type="ARBA" id="ARBA00022473"/>
    </source>
</evidence>
<feature type="compositionally biased region" description="Basic and acidic residues" evidence="14">
    <location>
        <begin position="351"/>
        <end position="365"/>
    </location>
</feature>
<dbReference type="PANTHER" id="PTHR24329">
    <property type="entry name" value="HOMEOBOX PROTEIN ARISTALESS"/>
    <property type="match status" value="1"/>
</dbReference>
<evidence type="ECO:0000256" key="4">
    <source>
        <dbReference type="ARBA" id="ARBA00023125"/>
    </source>
</evidence>
<accession>A0A195BM75</accession>
<dbReference type="SMART" id="SM00389">
    <property type="entry name" value="HOX"/>
    <property type="match status" value="1"/>
</dbReference>
<evidence type="ECO:0000256" key="7">
    <source>
        <dbReference type="ARBA" id="ARBA00023242"/>
    </source>
</evidence>
<evidence type="ECO:0000256" key="1">
    <source>
        <dbReference type="ARBA" id="ARBA00004123"/>
    </source>
</evidence>
<dbReference type="InterPro" id="IPR003654">
    <property type="entry name" value="OAR_dom"/>
</dbReference>
<dbReference type="GO" id="GO:0000977">
    <property type="term" value="F:RNA polymerase II transcription regulatory region sequence-specific DNA binding"/>
    <property type="evidence" value="ECO:0007669"/>
    <property type="project" value="TreeGrafter"/>
</dbReference>
<keyword evidence="3" id="KW-0805">Transcription regulation</keyword>
<feature type="compositionally biased region" description="Low complexity" evidence="14">
    <location>
        <begin position="435"/>
        <end position="446"/>
    </location>
</feature>
<feature type="compositionally biased region" description="Pro residues" evidence="14">
    <location>
        <begin position="460"/>
        <end position="474"/>
    </location>
</feature>
<feature type="domain" description="Homeobox" evidence="15">
    <location>
        <begin position="293"/>
        <end position="353"/>
    </location>
</feature>
<evidence type="ECO:0000256" key="8">
    <source>
        <dbReference type="ARBA" id="ARBA00058719"/>
    </source>
</evidence>
<comment type="function">
    <text evidence="8">Transcription factor required for the formation of correct projections from nociceptive sensory neurons to the dorsal horn of the spinal cord and normal perception of pain.</text>
</comment>
<organism evidence="17 18">
    <name type="scientific">Atta colombica</name>
    <dbReference type="NCBI Taxonomy" id="520822"/>
    <lineage>
        <taxon>Eukaryota</taxon>
        <taxon>Metazoa</taxon>
        <taxon>Ecdysozoa</taxon>
        <taxon>Arthropoda</taxon>
        <taxon>Hexapoda</taxon>
        <taxon>Insecta</taxon>
        <taxon>Pterygota</taxon>
        <taxon>Neoptera</taxon>
        <taxon>Endopterygota</taxon>
        <taxon>Hymenoptera</taxon>
        <taxon>Apocrita</taxon>
        <taxon>Aculeata</taxon>
        <taxon>Formicoidea</taxon>
        <taxon>Formicidae</taxon>
        <taxon>Myrmicinae</taxon>
        <taxon>Atta</taxon>
    </lineage>
</organism>
<feature type="compositionally biased region" description="Gly residues" evidence="14">
    <location>
        <begin position="424"/>
        <end position="434"/>
    </location>
</feature>
<dbReference type="FunFam" id="1.10.10.60:FF:000126">
    <property type="entry name" value="dorsal root ganglia homeobox protein-like"/>
    <property type="match status" value="1"/>
</dbReference>
<dbReference type="Pfam" id="PF03826">
    <property type="entry name" value="OAR"/>
    <property type="match status" value="1"/>
</dbReference>
<evidence type="ECO:0000256" key="9">
    <source>
        <dbReference type="ARBA" id="ARBA00064347"/>
    </source>
</evidence>
<keyword evidence="18" id="KW-1185">Reference proteome</keyword>
<dbReference type="Proteomes" id="UP000078540">
    <property type="component" value="Unassembled WGS sequence"/>
</dbReference>
<comment type="subunit">
    <text evidence="9">Interacts with RGMB.</text>
</comment>
<evidence type="ECO:0000256" key="12">
    <source>
        <dbReference type="PROSITE-ProRule" id="PRU00108"/>
    </source>
</evidence>
<feature type="compositionally biased region" description="Low complexity" evidence="14">
    <location>
        <begin position="386"/>
        <end position="415"/>
    </location>
</feature>
<evidence type="ECO:0000256" key="11">
    <source>
        <dbReference type="ARBA" id="ARBA00078248"/>
    </source>
</evidence>
<dbReference type="InterPro" id="IPR017970">
    <property type="entry name" value="Homeobox_CS"/>
</dbReference>
<dbReference type="STRING" id="520822.A0A195BM75"/>
<dbReference type="GO" id="GO:0005634">
    <property type="term" value="C:nucleus"/>
    <property type="evidence" value="ECO:0007669"/>
    <property type="project" value="UniProtKB-SubCell"/>
</dbReference>
<reference evidence="17 18" key="1">
    <citation type="submission" date="2015-09" db="EMBL/GenBank/DDBJ databases">
        <title>Atta colombica WGS genome.</title>
        <authorList>
            <person name="Nygaard S."/>
            <person name="Hu H."/>
            <person name="Boomsma J."/>
            <person name="Zhang G."/>
        </authorList>
    </citation>
    <scope>NUCLEOTIDE SEQUENCE [LARGE SCALE GENOMIC DNA]</scope>
    <source>
        <strain evidence="17">Treedump-2</strain>
        <tissue evidence="17">Whole body</tissue>
    </source>
</reference>
<feature type="non-terminal residue" evidence="17">
    <location>
        <position position="1"/>
    </location>
</feature>
<evidence type="ECO:0000259" key="15">
    <source>
        <dbReference type="PROSITE" id="PS50071"/>
    </source>
</evidence>
<feature type="region of interest" description="Disordered" evidence="14">
    <location>
        <begin position="199"/>
        <end position="235"/>
    </location>
</feature>
<dbReference type="Gene3D" id="1.10.10.60">
    <property type="entry name" value="Homeodomain-like"/>
    <property type="match status" value="1"/>
</dbReference>
<feature type="compositionally biased region" description="Gly residues" evidence="14">
    <location>
        <begin position="366"/>
        <end position="383"/>
    </location>
</feature>
<evidence type="ECO:0000313" key="18">
    <source>
        <dbReference type="Proteomes" id="UP000078540"/>
    </source>
</evidence>
<dbReference type="AlphaFoldDB" id="A0A195BM75"/>
<dbReference type="PROSITE" id="PS50803">
    <property type="entry name" value="OAR"/>
    <property type="match status" value="1"/>
</dbReference>
<dbReference type="PROSITE" id="PS00027">
    <property type="entry name" value="HOMEOBOX_1"/>
    <property type="match status" value="1"/>
</dbReference>
<dbReference type="InterPro" id="IPR009057">
    <property type="entry name" value="Homeodomain-like_sf"/>
</dbReference>
<keyword evidence="7 12" id="KW-0539">Nucleus</keyword>
<evidence type="ECO:0000313" key="17">
    <source>
        <dbReference type="EMBL" id="KYM86223.1"/>
    </source>
</evidence>
<evidence type="ECO:0000256" key="10">
    <source>
        <dbReference type="ARBA" id="ARBA00070091"/>
    </source>
</evidence>
<proteinExistence type="predicted"/>
<feature type="region of interest" description="Disordered" evidence="14">
    <location>
        <begin position="631"/>
        <end position="654"/>
    </location>
</feature>
<keyword evidence="4 12" id="KW-0238">DNA-binding</keyword>
<keyword evidence="2" id="KW-0217">Developmental protein</keyword>
<evidence type="ECO:0000256" key="3">
    <source>
        <dbReference type="ARBA" id="ARBA00023015"/>
    </source>
</evidence>
<dbReference type="PROSITE" id="PS50071">
    <property type="entry name" value="HOMEOBOX_2"/>
    <property type="match status" value="1"/>
</dbReference>
<evidence type="ECO:0000256" key="5">
    <source>
        <dbReference type="ARBA" id="ARBA00023155"/>
    </source>
</evidence>
<evidence type="ECO:0000259" key="16">
    <source>
        <dbReference type="PROSITE" id="PS50803"/>
    </source>
</evidence>